<dbReference type="InterPro" id="IPR047565">
    <property type="entry name" value="Alpha-macroglob_thiol-ester_cl"/>
</dbReference>
<dbReference type="InterPro" id="IPR008930">
    <property type="entry name" value="Terpenoid_cyclase/PrenylTrfase"/>
</dbReference>
<dbReference type="OrthoDB" id="9767116at2"/>
<keyword evidence="3" id="KW-1003">Cell membrane</keyword>
<evidence type="ECO:0000256" key="2">
    <source>
        <dbReference type="ARBA" id="ARBA00022729"/>
    </source>
</evidence>
<dbReference type="GO" id="GO:0004866">
    <property type="term" value="F:endopeptidase inhibitor activity"/>
    <property type="evidence" value="ECO:0007669"/>
    <property type="project" value="UniProtKB-UniRule"/>
</dbReference>
<dbReference type="PIRSF" id="PIRSF038980">
    <property type="entry name" value="A2M_bac"/>
    <property type="match status" value="1"/>
</dbReference>
<dbReference type="InterPro" id="IPR021868">
    <property type="entry name" value="Alpha_2_Macroglob_MG3"/>
</dbReference>
<gene>
    <name evidence="6" type="ORF">YC6258_00777</name>
</gene>
<dbReference type="InterPro" id="IPR041246">
    <property type="entry name" value="Bact_MG10"/>
</dbReference>
<dbReference type="Gene3D" id="2.60.40.1930">
    <property type="match status" value="1"/>
</dbReference>
<dbReference type="Pfam" id="PF17972">
    <property type="entry name" value="bMG5"/>
    <property type="match status" value="1"/>
</dbReference>
<dbReference type="InterPro" id="IPR041462">
    <property type="entry name" value="Bact_A2M_MG6"/>
</dbReference>
<dbReference type="InterPro" id="IPR051802">
    <property type="entry name" value="YfhM-like"/>
</dbReference>
<proteinExistence type="inferred from homology"/>
<dbReference type="Pfam" id="PF11974">
    <property type="entry name" value="bMG3"/>
    <property type="match status" value="1"/>
</dbReference>
<dbReference type="Pfam" id="PF07703">
    <property type="entry name" value="A2M_BRD"/>
    <property type="match status" value="1"/>
</dbReference>
<name>A0A0C5VE82_9GAMM</name>
<keyword evidence="7" id="KW-1185">Reference proteome</keyword>
<dbReference type="Pfam" id="PF07678">
    <property type="entry name" value="TED_complement"/>
    <property type="match status" value="1"/>
</dbReference>
<reference evidence="6 7" key="1">
    <citation type="submission" date="2014-01" db="EMBL/GenBank/DDBJ databases">
        <title>Full genme sequencing of cellulolytic bacterium Gynuella sunshinyii YC6258T gen. nov., sp. nov.</title>
        <authorList>
            <person name="Khan H."/>
            <person name="Chung E.J."/>
            <person name="Chung Y.R."/>
        </authorList>
    </citation>
    <scope>NUCLEOTIDE SEQUENCE [LARGE SCALE GENOMIC DNA]</scope>
    <source>
        <strain evidence="6 7">YC6258</strain>
    </source>
</reference>
<feature type="domain" description="Alpha-2-macroglobulin bait region" evidence="4">
    <location>
        <begin position="714"/>
        <end position="862"/>
    </location>
</feature>
<dbReference type="Pfam" id="PF01835">
    <property type="entry name" value="MG2"/>
    <property type="match status" value="1"/>
</dbReference>
<dbReference type="InterPro" id="IPR049122">
    <property type="entry name" value="A2MG_CUB"/>
</dbReference>
<dbReference type="GO" id="GO:0005615">
    <property type="term" value="C:extracellular space"/>
    <property type="evidence" value="ECO:0007669"/>
    <property type="project" value="InterPro"/>
</dbReference>
<evidence type="ECO:0000313" key="6">
    <source>
        <dbReference type="EMBL" id="AJQ92827.1"/>
    </source>
</evidence>
<comment type="similarity">
    <text evidence="1">Belongs to the protease inhibitor I39 (alpha-2-macroglobulin) family. Bacterial alpha-2-macroglobulin subfamily.</text>
</comment>
<dbReference type="SMART" id="SM01359">
    <property type="entry name" value="A2M_N_2"/>
    <property type="match status" value="1"/>
</dbReference>
<evidence type="ECO:0000256" key="1">
    <source>
        <dbReference type="ARBA" id="ARBA00010556"/>
    </source>
</evidence>
<evidence type="ECO:0000313" key="7">
    <source>
        <dbReference type="Proteomes" id="UP000032266"/>
    </source>
</evidence>
<dbReference type="RefSeq" id="WP_044615800.1">
    <property type="nucleotide sequence ID" value="NZ_CP007142.1"/>
</dbReference>
<dbReference type="PANTHER" id="PTHR40094">
    <property type="entry name" value="ALPHA-2-MACROGLOBULIN HOMOLOG"/>
    <property type="match status" value="1"/>
</dbReference>
<dbReference type="KEGG" id="gsn:YC6258_00777"/>
<sequence>MHAVRIGINGFWISLLVLFSSFINAADFYISDVSETTQDNAPALVIRLTGAVDPGTDLSRYISVTPAPADGSQWYTQGTGRQWVLPFVEPSTRYQVKVTKALTSVSGDVLSKVDSRGDSHPFDWTVDTRALTPGASFASSGTFLVGNIKDGIPVTVVNQPEVDLDVFRVRDQDMNRFIGETYFKGRMYYDSLSGLREYADLVHTARYTNHARTNQRTTYNFNLDPILEKKEPGIYVAVIRQPGEYSYRYDTTYFTITDIGLHVRKYKQSLMVYANSITTGEPLKNVNLRFWWPERNNQAAREQNARTSQSGSYQLSTNDLPNIIVAEQGDQISFLRLDQGELDLSSYPNVPSLHQPFQAFMYGPRDLYRPGEQVDINMLLRDFDGRKVRDMPLKAFLWNARGEQKQKFTWSPDANGLYQTRFELDENAPTGDWRLEVRIDGQYEAYYFQVEEFLPETLTLSFYDGDRNQTRYSPKGEFQVPIQGDYLYGAPAAGNNADAVVTISPANKIFPDLKGFYFGDSEANVRTRNINLDPIKLDEAGHGELVVPDYWSDIKVPLNFSISASVYENGGRPITRTQNVIQLPAYSKLPGVQPQFEDRPPSNQTLQFKLLSVDANGKPVRDTLSVRLLRDHREYFWQYDSSRGWYWDYQANRYVTASETIEIKDQPVTVDFPVEWGLYDLEVTSSSGAITLYHFRTQWSWSNQESTNLKPDMIQMSLDQNYYAPGDTARLRLNSPISGSAIINVESSDGVEYTLNQSVYKGENQINVELPKQWNRHDLYLTAMVLTPADQVNEVTPTRALGIIHLPLRRSDAVAEVELTTPEKIEPNKLVSAHLKVTNRAQLGSQKLFATVALVDKGVLNITRYQAPKPEQYFFAPRRFEGSYYDIYGKIINNLGYEMIRQRFGGDMFADADAMEKAELSRGGEKPKTEVQIVSFFSEPVELVDGEADVSFQLPNFNGKLKWMVVVYGDYSYGSAQSETIVADKLVTQISMPRFIAMGDQSQLSFDLHNLSGLNQQLDVRVNVSGEIFSTGLKQTVTLADRQKAVVLVPITGGLHEGQGVIHLQATNGSDINIDRTWKLGVRSPFPWQTEYQSAVIDANGSWQPQVDISNLRPDTVQALMTVSNRPAINFRSHLEYLLHYPYGCLEQTTSSTYPWVLLDNAAVQDLGLTDSFKNRFDRPFSDEFRLQQITAGIERLKSKQFANGGFGYWDAASSESRWGTAYATEVLVDARRQGIEVDSYTLDRALKRLDSYLRASAFDDDGWSDSNEYYSFAIRAYSAYVMAKAGTANLSLVRRLYDDGMENQNDRRSVRARIRSSGLAWMHLAAALNLLNDHDRAERANDAALSIKRERYRYYRDYGSTLRDTALSLAIALEQGLDEGSLAQDLVDILQNERWFSTQERIALAKVALFYAKSGKQWQGKLIAKTAQQTLNQNRPFNTLLDADQLTSLQQVEATDQKLYVTLAYQGAPRTAPEPYSNGLHIVRRYYDLNGQRITPSNLTSGELIVVGLTISVDENLRIPDALVVDLLPAGLELENQNLSNASVDLDNVKIDDESLGHYFREYRTQYQEYRDDRYVAAISVDSWSSTKLYYLVRAVTPGTYQVPNPYVEDMYRPSYRSVGTTLDTLVIQPR</sequence>
<dbReference type="InterPro" id="IPR026284">
    <property type="entry name" value="A2MG_proteobact"/>
</dbReference>
<accession>A0A0C5VE82</accession>
<protein>
    <recommendedName>
        <fullName evidence="3">Alpha-2-macroglobulin</fullName>
    </recommendedName>
</protein>
<dbReference type="SUPFAM" id="SSF48239">
    <property type="entry name" value="Terpenoid cyclases/Protein prenyltransferases"/>
    <property type="match status" value="1"/>
</dbReference>
<dbReference type="Pfam" id="PF21765">
    <property type="entry name" value="CUB_A2MG"/>
    <property type="match status" value="1"/>
</dbReference>
<dbReference type="InterPro" id="IPR049120">
    <property type="entry name" value="A2M_bMG2"/>
</dbReference>
<dbReference type="InterPro" id="IPR011625">
    <property type="entry name" value="A2M_N_BRD"/>
</dbReference>
<organism evidence="6 7">
    <name type="scientific">Gynuella sunshinyii YC6258</name>
    <dbReference type="NCBI Taxonomy" id="1445510"/>
    <lineage>
        <taxon>Bacteria</taxon>
        <taxon>Pseudomonadati</taxon>
        <taxon>Pseudomonadota</taxon>
        <taxon>Gammaproteobacteria</taxon>
        <taxon>Oceanospirillales</taxon>
        <taxon>Saccharospirillaceae</taxon>
        <taxon>Gynuella</taxon>
    </lineage>
</organism>
<dbReference type="STRING" id="1445510.YC6258_00777"/>
<dbReference type="HOGENOM" id="CLU_002018_0_0_6"/>
<dbReference type="Pfam" id="PF17962">
    <property type="entry name" value="bMG6"/>
    <property type="match status" value="1"/>
</dbReference>
<dbReference type="SMART" id="SM01360">
    <property type="entry name" value="A2M"/>
    <property type="match status" value="1"/>
</dbReference>
<dbReference type="SMART" id="SM01419">
    <property type="entry name" value="Thiol-ester_cl"/>
    <property type="match status" value="1"/>
</dbReference>
<dbReference type="InterPro" id="IPR001599">
    <property type="entry name" value="Macroglobln_a2"/>
</dbReference>
<feature type="domain" description="Alpha-2-macroglobulin" evidence="5">
    <location>
        <begin position="935"/>
        <end position="1024"/>
    </location>
</feature>
<dbReference type="Gene3D" id="1.50.10.20">
    <property type="match status" value="1"/>
</dbReference>
<evidence type="ECO:0000256" key="3">
    <source>
        <dbReference type="PIRNR" id="PIRNR038980"/>
    </source>
</evidence>
<keyword evidence="3" id="KW-0646">Protease inhibitor</keyword>
<dbReference type="Pfam" id="PF00207">
    <property type="entry name" value="A2M"/>
    <property type="match status" value="1"/>
</dbReference>
<dbReference type="PANTHER" id="PTHR40094:SF1">
    <property type="entry name" value="UBIQUITIN DOMAIN-CONTAINING PROTEIN"/>
    <property type="match status" value="1"/>
</dbReference>
<dbReference type="Proteomes" id="UP000032266">
    <property type="component" value="Chromosome"/>
</dbReference>
<dbReference type="InterPro" id="IPR011626">
    <property type="entry name" value="Alpha-macroglobulin_TED"/>
</dbReference>
<dbReference type="PATRIC" id="fig|1445510.3.peg.761"/>
<keyword evidence="2" id="KW-0732">Signal</keyword>
<dbReference type="CDD" id="cd02891">
    <property type="entry name" value="A2M_like"/>
    <property type="match status" value="1"/>
</dbReference>
<dbReference type="EMBL" id="CP007142">
    <property type="protein sequence ID" value="AJQ92827.1"/>
    <property type="molecule type" value="Genomic_DNA"/>
</dbReference>
<comment type="function">
    <text evidence="3">Protects the bacterial cell from host peptidases.</text>
</comment>
<dbReference type="InterPro" id="IPR041203">
    <property type="entry name" value="Bact_A2M_MG5"/>
</dbReference>
<dbReference type="Pfam" id="PF17973">
    <property type="entry name" value="bMG10"/>
    <property type="match status" value="1"/>
</dbReference>
<dbReference type="Pfam" id="PF21142">
    <property type="entry name" value="A2M_bMG2"/>
    <property type="match status" value="1"/>
</dbReference>
<evidence type="ECO:0000259" key="4">
    <source>
        <dbReference type="SMART" id="SM01359"/>
    </source>
</evidence>
<dbReference type="InterPro" id="IPR002890">
    <property type="entry name" value="MG2"/>
</dbReference>
<evidence type="ECO:0000259" key="5">
    <source>
        <dbReference type="SMART" id="SM01360"/>
    </source>
</evidence>
<keyword evidence="3" id="KW-0472">Membrane</keyword>